<dbReference type="EMBL" id="LGKN01000009">
    <property type="protein sequence ID" value="KPL86400.1"/>
    <property type="molecule type" value="Genomic_DNA"/>
</dbReference>
<comment type="caution">
    <text evidence="3">The sequence shown here is derived from an EMBL/GenBank/DDBJ whole genome shotgun (WGS) entry which is preliminary data.</text>
</comment>
<dbReference type="Proteomes" id="UP000037784">
    <property type="component" value="Unassembled WGS sequence"/>
</dbReference>
<sequence>MEIVRLILDYFTLKREFALPPNIGANIPMPSDLTEPLPLVWQLALYLALLAGIIAQSYLDSLRLGEKWTLSRQTVIVGGILALLAFPVVYQSAGLDASQPTLVQLALVFAAGLGYQSAFMALLAPASTQRRSSSRRKTRRTTSKKRSSK</sequence>
<feature type="transmembrane region" description="Helical" evidence="2">
    <location>
        <begin position="102"/>
        <end position="126"/>
    </location>
</feature>
<dbReference type="Proteomes" id="UP000050502">
    <property type="component" value="Unassembled WGS sequence"/>
</dbReference>
<dbReference type="InParanoid" id="A0A0M8KA85"/>
<reference evidence="4 6" key="2">
    <citation type="submission" date="2015-07" db="EMBL/GenBank/DDBJ databases">
        <title>Whole genome sequence of Ardenticatena maritima DSM 23922.</title>
        <authorList>
            <person name="Hemp J."/>
            <person name="Ward L.M."/>
            <person name="Pace L.A."/>
            <person name="Fischer W.W."/>
        </authorList>
    </citation>
    <scope>NUCLEOTIDE SEQUENCE [LARGE SCALE GENOMIC DNA]</scope>
    <source>
        <strain evidence="4 6">110S</strain>
    </source>
</reference>
<gene>
    <name evidence="3" type="ORF">ARMA_2484</name>
    <name evidence="4" type="ORF">SE16_13895</name>
</gene>
<keyword evidence="2" id="KW-0812">Transmembrane</keyword>
<proteinExistence type="predicted"/>
<evidence type="ECO:0000313" key="4">
    <source>
        <dbReference type="EMBL" id="KPL86400.1"/>
    </source>
</evidence>
<feature type="region of interest" description="Disordered" evidence="1">
    <location>
        <begin position="129"/>
        <end position="149"/>
    </location>
</feature>
<keyword evidence="2" id="KW-1133">Transmembrane helix</keyword>
<evidence type="ECO:0000313" key="6">
    <source>
        <dbReference type="Proteomes" id="UP000050502"/>
    </source>
</evidence>
<dbReference type="EMBL" id="BBZA01000225">
    <property type="protein sequence ID" value="GAP64061.1"/>
    <property type="molecule type" value="Genomic_DNA"/>
</dbReference>
<feature type="transmembrane region" description="Helical" evidence="2">
    <location>
        <begin position="70"/>
        <end position="90"/>
    </location>
</feature>
<reference evidence="5" key="3">
    <citation type="submission" date="2015-08" db="EMBL/GenBank/DDBJ databases">
        <title>Draft Genome Sequence of a Heterotrophic Facultative Anaerobic Bacterium Ardenticatena maritima Strain 110S.</title>
        <authorList>
            <person name="Kawaichi S."/>
            <person name="Yoshida T."/>
            <person name="Sako Y."/>
            <person name="Nakamura R."/>
        </authorList>
    </citation>
    <scope>NUCLEOTIDE SEQUENCE [LARGE SCALE GENOMIC DNA]</scope>
    <source>
        <strain evidence="5">110S</strain>
    </source>
</reference>
<evidence type="ECO:0000256" key="2">
    <source>
        <dbReference type="SAM" id="Phobius"/>
    </source>
</evidence>
<feature type="compositionally biased region" description="Basic residues" evidence="1">
    <location>
        <begin position="132"/>
        <end position="149"/>
    </location>
</feature>
<protein>
    <submittedName>
        <fullName evidence="3">Uncharacterized protein</fullName>
    </submittedName>
</protein>
<accession>A0A0M8KA85</accession>
<dbReference type="AlphaFoldDB" id="A0A0M8KA85"/>
<reference evidence="3 5" key="1">
    <citation type="journal article" date="2015" name="Genome Announc.">
        <title>Draft Genome Sequence of a Heterotrophic Facultative Anaerobic Thermophilic Bacterium, Ardenticatena maritima Strain 110ST.</title>
        <authorList>
            <person name="Kawaichi S."/>
            <person name="Yoshida T."/>
            <person name="Sako Y."/>
            <person name="Nakamura R."/>
        </authorList>
    </citation>
    <scope>NUCLEOTIDE SEQUENCE [LARGE SCALE GENOMIC DNA]</scope>
    <source>
        <strain evidence="3 5">110S</strain>
    </source>
</reference>
<feature type="transmembrane region" description="Helical" evidence="2">
    <location>
        <begin position="39"/>
        <end position="58"/>
    </location>
</feature>
<organism evidence="3 5">
    <name type="scientific">Ardenticatena maritima</name>
    <dbReference type="NCBI Taxonomy" id="872965"/>
    <lineage>
        <taxon>Bacteria</taxon>
        <taxon>Bacillati</taxon>
        <taxon>Chloroflexota</taxon>
        <taxon>Ardenticatenia</taxon>
        <taxon>Ardenticatenales</taxon>
        <taxon>Ardenticatenaceae</taxon>
        <taxon>Ardenticatena</taxon>
    </lineage>
</organism>
<name>A0A0M8KA85_9CHLR</name>
<keyword evidence="2" id="KW-0472">Membrane</keyword>
<evidence type="ECO:0000256" key="1">
    <source>
        <dbReference type="SAM" id="MobiDB-lite"/>
    </source>
</evidence>
<keyword evidence="5" id="KW-1185">Reference proteome</keyword>
<dbReference type="RefSeq" id="WP_054493810.1">
    <property type="nucleotide sequence ID" value="NZ_BBZA01000225.1"/>
</dbReference>
<evidence type="ECO:0000313" key="3">
    <source>
        <dbReference type="EMBL" id="GAP64061.1"/>
    </source>
</evidence>
<evidence type="ECO:0000313" key="5">
    <source>
        <dbReference type="Proteomes" id="UP000037784"/>
    </source>
</evidence>